<keyword evidence="3" id="KW-1003">Cell membrane</keyword>
<gene>
    <name evidence="13" type="ORF">KAK10_01055</name>
</gene>
<dbReference type="InterPro" id="IPR005311">
    <property type="entry name" value="PBP_dimer"/>
</dbReference>
<dbReference type="RefSeq" id="WP_205142971.1">
    <property type="nucleotide sequence ID" value="NZ_JAFBDN010000002.1"/>
</dbReference>
<keyword evidence="6" id="KW-0573">Peptidoglycan synthesis</keyword>
<reference evidence="13" key="1">
    <citation type="submission" date="2021-04" db="EMBL/GenBank/DDBJ databases">
        <title>Taxonomic assessment of Weissella genus.</title>
        <authorList>
            <person name="Fanelli F."/>
            <person name="Chieffi D."/>
            <person name="Dell'Aquila A."/>
            <person name="Gyu-Sung C."/>
            <person name="Franz C.M.A.P."/>
            <person name="Fusco V."/>
        </authorList>
    </citation>
    <scope>NUCLEOTIDE SEQUENCE</scope>
    <source>
        <strain evidence="13">LMG 25373</strain>
    </source>
</reference>
<accession>A0ABT0VHY9</accession>
<evidence type="ECO:0000256" key="3">
    <source>
        <dbReference type="ARBA" id="ARBA00022475"/>
    </source>
</evidence>
<feature type="transmembrane region" description="Helical" evidence="10">
    <location>
        <begin position="21"/>
        <end position="43"/>
    </location>
</feature>
<evidence type="ECO:0000256" key="4">
    <source>
        <dbReference type="ARBA" id="ARBA00022692"/>
    </source>
</evidence>
<evidence type="ECO:0000256" key="1">
    <source>
        <dbReference type="ARBA" id="ARBA00004162"/>
    </source>
</evidence>
<sequence length="692" mass="74767">MENRFTRKTRKKKAYRSDLPFRLNLIVIIVFLLFMALIAQLYYLQIKKGSYFVADVNRTDTLVETSNVQRGMIYDSTGRVLVGNKASKAISYTKGVNVLSSEMYQTANRLAKYLTVSTSQLSTRTVADYILEDDKRVAKVQANISNYSSLSDDGKYKAELAEITNNLKKYKLTKRQKNAAMIYQRMTGAYQLSTTYIKESGVTNKEIAEIGEHLNEMSGVKISTAWTRNYPQGKSVQGIIGTVSSEKVGLPDSQVNTLLAKGYSRNDSVGQSYIEEQYESALKGTKAQTQYEMSSNNKIVKAVEQYSGRKGDNLVLTINAKFQAAMEKALRAHISGGLTSGAYAVAINPYTGGIYGIAGIDRNAKTGKITSNALGALNQSIVMGSVVKPAMVAGGLKRGVITPTNNVISDRPIKIAGTNTMSSDWNKSSVIPITAQTALAVSSNSYMMQLALKEGGTSYTPGMGLSSLNSNVFSIMRNNFNQFGLGVKTGIDLPGESSGIEGASGRANLGKALMEAYGQYDAYTVLQLAQYVSAIVNGGYRLKPHVVQAIQSSDANGKLSNIQSTVKTQVLNSVGWTAAQRKVITEGMHQVVAGSNARRTGQKLAEITPTPSAKTGTAETYTNGKSTLTLSLITYIPGSKIAIALAMPSGPQSNFGSNKNLDMAIDIYKAYFKYIQPKASVKSTLKTTSLGN</sequence>
<comment type="caution">
    <text evidence="13">The sequence shown here is derived from an EMBL/GenBank/DDBJ whole genome shotgun (WGS) entry which is preliminary data.</text>
</comment>
<dbReference type="Gene3D" id="3.40.710.10">
    <property type="entry name" value="DD-peptidase/beta-lactamase superfamily"/>
    <property type="match status" value="1"/>
</dbReference>
<dbReference type="Pfam" id="PF00905">
    <property type="entry name" value="Transpeptidase"/>
    <property type="match status" value="1"/>
</dbReference>
<evidence type="ECO:0000313" key="14">
    <source>
        <dbReference type="Proteomes" id="UP001057481"/>
    </source>
</evidence>
<evidence type="ECO:0000256" key="5">
    <source>
        <dbReference type="ARBA" id="ARBA00022960"/>
    </source>
</evidence>
<protein>
    <submittedName>
        <fullName evidence="13">Penicillin-binding protein 2</fullName>
    </submittedName>
</protein>
<proteinExistence type="inferred from homology"/>
<keyword evidence="4 10" id="KW-0812">Transmembrane</keyword>
<dbReference type="PANTHER" id="PTHR30627:SF2">
    <property type="entry name" value="PEPTIDOGLYCAN D,D-TRANSPEPTIDASE MRDA"/>
    <property type="match status" value="1"/>
</dbReference>
<dbReference type="EMBL" id="JAGMVS010000037">
    <property type="protein sequence ID" value="MCM2436524.1"/>
    <property type="molecule type" value="Genomic_DNA"/>
</dbReference>
<comment type="similarity">
    <text evidence="2">Belongs to the transpeptidase family.</text>
</comment>
<dbReference type="SUPFAM" id="SSF56519">
    <property type="entry name" value="Penicillin binding protein dimerisation domain"/>
    <property type="match status" value="1"/>
</dbReference>
<keyword evidence="7 10" id="KW-1133">Transmembrane helix</keyword>
<organism evidence="13 14">
    <name type="scientific">Periweissella beninensis</name>
    <dbReference type="NCBI Taxonomy" id="504936"/>
    <lineage>
        <taxon>Bacteria</taxon>
        <taxon>Bacillati</taxon>
        <taxon>Bacillota</taxon>
        <taxon>Bacilli</taxon>
        <taxon>Lactobacillales</taxon>
        <taxon>Lactobacillaceae</taxon>
        <taxon>Periweissella</taxon>
    </lineage>
</organism>
<dbReference type="SUPFAM" id="SSF56601">
    <property type="entry name" value="beta-lactamase/transpeptidase-like"/>
    <property type="match status" value="1"/>
</dbReference>
<keyword evidence="14" id="KW-1185">Reference proteome</keyword>
<dbReference type="InterPro" id="IPR012338">
    <property type="entry name" value="Beta-lactam/transpept-like"/>
</dbReference>
<feature type="domain" description="Penicillin-binding protein dimerisation" evidence="12">
    <location>
        <begin position="67"/>
        <end position="302"/>
    </location>
</feature>
<evidence type="ECO:0000256" key="10">
    <source>
        <dbReference type="SAM" id="Phobius"/>
    </source>
</evidence>
<evidence type="ECO:0000256" key="6">
    <source>
        <dbReference type="ARBA" id="ARBA00022984"/>
    </source>
</evidence>
<evidence type="ECO:0000259" key="11">
    <source>
        <dbReference type="Pfam" id="PF00905"/>
    </source>
</evidence>
<keyword evidence="5" id="KW-0133">Cell shape</keyword>
<dbReference type="Proteomes" id="UP001057481">
    <property type="component" value="Unassembled WGS sequence"/>
</dbReference>
<evidence type="ECO:0000259" key="12">
    <source>
        <dbReference type="Pfam" id="PF03717"/>
    </source>
</evidence>
<name>A0ABT0VHY9_9LACO</name>
<dbReference type="Gene3D" id="1.10.10.1230">
    <property type="entry name" value="Penicillin-binding protein, N-terminal non-catalytic domain, head sub-domain"/>
    <property type="match status" value="1"/>
</dbReference>
<dbReference type="Gene3D" id="3.90.1310.10">
    <property type="entry name" value="Penicillin-binding protein 2a (Domain 2)"/>
    <property type="match status" value="1"/>
</dbReference>
<keyword evidence="8 10" id="KW-0472">Membrane</keyword>
<evidence type="ECO:0000256" key="9">
    <source>
        <dbReference type="ARBA" id="ARBA00023316"/>
    </source>
</evidence>
<keyword evidence="9" id="KW-0961">Cell wall biogenesis/degradation</keyword>
<dbReference type="InterPro" id="IPR036138">
    <property type="entry name" value="PBP_dimer_sf"/>
</dbReference>
<dbReference type="Pfam" id="PF03717">
    <property type="entry name" value="PBP_dimer"/>
    <property type="match status" value="1"/>
</dbReference>
<evidence type="ECO:0000256" key="8">
    <source>
        <dbReference type="ARBA" id="ARBA00023136"/>
    </source>
</evidence>
<evidence type="ECO:0000256" key="7">
    <source>
        <dbReference type="ARBA" id="ARBA00022989"/>
    </source>
</evidence>
<feature type="domain" description="Penicillin-binding protein transpeptidase" evidence="11">
    <location>
        <begin position="343"/>
        <end position="658"/>
    </location>
</feature>
<evidence type="ECO:0000256" key="2">
    <source>
        <dbReference type="ARBA" id="ARBA00007171"/>
    </source>
</evidence>
<evidence type="ECO:0000313" key="13">
    <source>
        <dbReference type="EMBL" id="MCM2436524.1"/>
    </source>
</evidence>
<dbReference type="InterPro" id="IPR001460">
    <property type="entry name" value="PCN-bd_Tpept"/>
</dbReference>
<dbReference type="InterPro" id="IPR050515">
    <property type="entry name" value="Beta-lactam/transpept"/>
</dbReference>
<comment type="subcellular location">
    <subcellularLocation>
        <location evidence="1">Cell membrane</location>
        <topology evidence="1">Single-pass membrane protein</topology>
    </subcellularLocation>
</comment>
<dbReference type="PANTHER" id="PTHR30627">
    <property type="entry name" value="PEPTIDOGLYCAN D,D-TRANSPEPTIDASE"/>
    <property type="match status" value="1"/>
</dbReference>